<evidence type="ECO:0000313" key="16">
    <source>
        <dbReference type="Proteomes" id="UP001447188"/>
    </source>
</evidence>
<dbReference type="Gene3D" id="2.40.30.10">
    <property type="entry name" value="Translation factors"/>
    <property type="match status" value="1"/>
</dbReference>
<accession>A0ABR3GTY2</accession>
<comment type="caution">
    <text evidence="15">The sequence shown here is derived from an EMBL/GenBank/DDBJ whole genome shotgun (WGS) entry which is preliminary data.</text>
</comment>
<name>A0ABR3GTY2_9PEZI</name>
<evidence type="ECO:0000256" key="1">
    <source>
        <dbReference type="ARBA" id="ARBA00003986"/>
    </source>
</evidence>
<dbReference type="EMBL" id="JBBBZM010000012">
    <property type="protein sequence ID" value="KAL0639382.1"/>
    <property type="molecule type" value="Genomic_DNA"/>
</dbReference>
<dbReference type="InterPro" id="IPR046884">
    <property type="entry name" value="MnmA-like_central"/>
</dbReference>
<dbReference type="InterPro" id="IPR014729">
    <property type="entry name" value="Rossmann-like_a/b/a_fold"/>
</dbReference>
<dbReference type="InterPro" id="IPR046885">
    <property type="entry name" value="MnmA-like_C"/>
</dbReference>
<dbReference type="Gene3D" id="2.30.30.280">
    <property type="entry name" value="Adenine nucleotide alpha hydrolases-like domains"/>
    <property type="match status" value="1"/>
</dbReference>
<dbReference type="Gene3D" id="3.40.50.620">
    <property type="entry name" value="HUPs"/>
    <property type="match status" value="1"/>
</dbReference>
<keyword evidence="7" id="KW-0547">Nucleotide-binding</keyword>
<evidence type="ECO:0000256" key="6">
    <source>
        <dbReference type="ARBA" id="ARBA00022694"/>
    </source>
</evidence>
<proteinExistence type="inferred from homology"/>
<evidence type="ECO:0000256" key="5">
    <source>
        <dbReference type="ARBA" id="ARBA00022679"/>
    </source>
</evidence>
<evidence type="ECO:0000256" key="10">
    <source>
        <dbReference type="ARBA" id="ARBA00023157"/>
    </source>
</evidence>
<evidence type="ECO:0000259" key="14">
    <source>
        <dbReference type="Pfam" id="PF20259"/>
    </source>
</evidence>
<feature type="domain" description="tRNA-specific 2-thiouridylase MnmA-like C-terminal" evidence="13">
    <location>
        <begin position="367"/>
        <end position="455"/>
    </location>
</feature>
<comment type="function">
    <text evidence="1">Catalyzes the 2-thiolation of uridine at the wobble position (U34) of mitochondrial tRNA(Lys), tRNA(Glu) and tRNA(Gln). Required for the formation of 5-taurinomethyl-2-thiouridine (tm5s2U) of mitochondrial tRNA(Lys), tRNA(Glu), and tRNA(Gln) at the wobble position. ATP is required to activate the C2 atom of the wobble base.</text>
</comment>
<keyword evidence="6" id="KW-0819">tRNA processing</keyword>
<dbReference type="PANTHER" id="PTHR11933">
    <property type="entry name" value="TRNA 5-METHYLAMINOMETHYL-2-THIOURIDYLATE -METHYLTRANSFERASE"/>
    <property type="match status" value="1"/>
</dbReference>
<dbReference type="SUPFAM" id="SSF52402">
    <property type="entry name" value="Adenine nucleotide alpha hydrolases-like"/>
    <property type="match status" value="1"/>
</dbReference>
<evidence type="ECO:0000256" key="12">
    <source>
        <dbReference type="SAM" id="MobiDB-lite"/>
    </source>
</evidence>
<evidence type="ECO:0000256" key="4">
    <source>
        <dbReference type="ARBA" id="ARBA00022555"/>
    </source>
</evidence>
<dbReference type="Proteomes" id="UP001447188">
    <property type="component" value="Unassembled WGS sequence"/>
</dbReference>
<dbReference type="CDD" id="cd01998">
    <property type="entry name" value="MnmA_TRMU-like"/>
    <property type="match status" value="1"/>
</dbReference>
<evidence type="ECO:0000256" key="2">
    <source>
        <dbReference type="ARBA" id="ARBA00006191"/>
    </source>
</evidence>
<keyword evidence="9" id="KW-0694">RNA-binding</keyword>
<dbReference type="Pfam" id="PF03054">
    <property type="entry name" value="tRNA_Me_trans"/>
    <property type="match status" value="1"/>
</dbReference>
<gene>
    <name evidence="15" type="ORF">Q9L58_001609</name>
</gene>
<evidence type="ECO:0000256" key="8">
    <source>
        <dbReference type="ARBA" id="ARBA00022840"/>
    </source>
</evidence>
<dbReference type="InterPro" id="IPR023382">
    <property type="entry name" value="MnmA-like_central_sf"/>
</dbReference>
<protein>
    <recommendedName>
        <fullName evidence="3">tRNA-5-taurinomethyluridine 2-sulfurtransferase</fullName>
        <ecNumber evidence="3">2.8.1.14</ecNumber>
    </recommendedName>
</protein>
<feature type="domain" description="tRNA-specific 2-thiouridylase MnmA-like central" evidence="14">
    <location>
        <begin position="291"/>
        <end position="341"/>
    </location>
</feature>
<keyword evidence="4" id="KW-0820">tRNA-binding</keyword>
<keyword evidence="5" id="KW-0808">Transferase</keyword>
<dbReference type="Pfam" id="PF20258">
    <property type="entry name" value="tRNA_Me_trans_C"/>
    <property type="match status" value="1"/>
</dbReference>
<sequence>MSSGVDSSVAAALLIHSGHENLQPFYMANWSPSANPPSVVPPQAPYNKPQAKNSTVQTQPFQNQDSGKCTEREFNDVKDICQAMGLKKPLYMSFEKEYWNEVFTPMIETFQRGRTPNPDIECNRQIKFGVVVKRLEREFRREQDSRKFVDKKVRKWWMATGHYARILHHIPTNNYHLFRSRDPNKDQTFFLSTIPPSIFPHLLFPLGFHGLTKPDVKTYARALSLPGWRIGEPERQESMGLCFVEPGGGRGKSGFRRWLREYLDPEPGDIIVGPSRTYGPNKQADRPHPASQGKVIGQHQGLWHATIGERSHLEFPQGDARYVGKWYVSRKNKNENTLEVVRGLDNARLFGKGMVVEQWRWLGDDAEELALGISRHSGSKTTENTIWENSLVAQFRHRQKPLRITKVEVLENPTKPTENLPKRLKILFDTPERSVTPGQSAALWFGERCLGGGVIEDIIDLD</sequence>
<evidence type="ECO:0000259" key="13">
    <source>
        <dbReference type="Pfam" id="PF20258"/>
    </source>
</evidence>
<evidence type="ECO:0000313" key="15">
    <source>
        <dbReference type="EMBL" id="KAL0639382.1"/>
    </source>
</evidence>
<evidence type="ECO:0000256" key="3">
    <source>
        <dbReference type="ARBA" id="ARBA00011953"/>
    </source>
</evidence>
<feature type="compositionally biased region" description="Polar residues" evidence="12">
    <location>
        <begin position="50"/>
        <end position="67"/>
    </location>
</feature>
<keyword evidence="16" id="KW-1185">Reference proteome</keyword>
<evidence type="ECO:0000256" key="7">
    <source>
        <dbReference type="ARBA" id="ARBA00022741"/>
    </source>
</evidence>
<feature type="region of interest" description="Disordered" evidence="12">
    <location>
        <begin position="36"/>
        <end position="68"/>
    </location>
</feature>
<keyword evidence="8" id="KW-0067">ATP-binding</keyword>
<evidence type="ECO:0000256" key="9">
    <source>
        <dbReference type="ARBA" id="ARBA00022884"/>
    </source>
</evidence>
<comment type="similarity">
    <text evidence="2">Belongs to the MnmA/TRMU family.</text>
</comment>
<dbReference type="InterPro" id="IPR004506">
    <property type="entry name" value="MnmA-like"/>
</dbReference>
<dbReference type="PANTHER" id="PTHR11933:SF5">
    <property type="entry name" value="MITOCHONDRIAL TRNA-SPECIFIC 2-THIOURIDYLASE 1"/>
    <property type="match status" value="1"/>
</dbReference>
<organism evidence="15 16">
    <name type="scientific">Discina gigas</name>
    <dbReference type="NCBI Taxonomy" id="1032678"/>
    <lineage>
        <taxon>Eukaryota</taxon>
        <taxon>Fungi</taxon>
        <taxon>Dikarya</taxon>
        <taxon>Ascomycota</taxon>
        <taxon>Pezizomycotina</taxon>
        <taxon>Pezizomycetes</taxon>
        <taxon>Pezizales</taxon>
        <taxon>Discinaceae</taxon>
        <taxon>Discina</taxon>
    </lineage>
</organism>
<keyword evidence="10" id="KW-1015">Disulfide bond</keyword>
<reference evidence="15 16" key="1">
    <citation type="submission" date="2024-02" db="EMBL/GenBank/DDBJ databases">
        <title>Discinaceae phylogenomics.</title>
        <authorList>
            <person name="Dirks A.C."/>
            <person name="James T.Y."/>
        </authorList>
    </citation>
    <scope>NUCLEOTIDE SEQUENCE [LARGE SCALE GENOMIC DNA]</scope>
    <source>
        <strain evidence="15 16">ACD0624</strain>
    </source>
</reference>
<evidence type="ECO:0000256" key="11">
    <source>
        <dbReference type="ARBA" id="ARBA00049564"/>
    </source>
</evidence>
<dbReference type="EC" id="2.8.1.14" evidence="3"/>
<dbReference type="NCBIfam" id="TIGR00420">
    <property type="entry name" value="trmU"/>
    <property type="match status" value="1"/>
</dbReference>
<comment type="catalytic activity">
    <reaction evidence="11">
        <text>5-taurinomethyluridine(34) in tRNA + S-sulfanyl-L-cysteinyl-[protein] + AH2 + ATP = 5-taurinomethyl-2-thiouridine(34) in tRNA + L-cysteinyl-[protein] + A + AMP + diphosphate + H(+)</text>
        <dbReference type="Rhea" id="RHEA:47040"/>
        <dbReference type="Rhea" id="RHEA-COMP:10131"/>
        <dbReference type="Rhea" id="RHEA-COMP:11726"/>
        <dbReference type="Rhea" id="RHEA-COMP:11732"/>
        <dbReference type="Rhea" id="RHEA-COMP:11733"/>
        <dbReference type="ChEBI" id="CHEBI:13193"/>
        <dbReference type="ChEBI" id="CHEBI:15378"/>
        <dbReference type="ChEBI" id="CHEBI:17499"/>
        <dbReference type="ChEBI" id="CHEBI:29950"/>
        <dbReference type="ChEBI" id="CHEBI:30616"/>
        <dbReference type="ChEBI" id="CHEBI:33019"/>
        <dbReference type="ChEBI" id="CHEBI:61963"/>
        <dbReference type="ChEBI" id="CHEBI:87171"/>
        <dbReference type="ChEBI" id="CHEBI:87172"/>
        <dbReference type="ChEBI" id="CHEBI:456215"/>
        <dbReference type="EC" id="2.8.1.14"/>
    </reaction>
</comment>
<dbReference type="Pfam" id="PF20259">
    <property type="entry name" value="tRNA_Me_trans_M"/>
    <property type="match status" value="1"/>
</dbReference>